<organism evidence="2 3">
    <name type="scientific">Candidatus Kerfeldbacteria bacterium CG15_BIG_FIL_POST_REV_8_21_14_020_45_12</name>
    <dbReference type="NCBI Taxonomy" id="2014247"/>
    <lineage>
        <taxon>Bacteria</taxon>
        <taxon>Candidatus Kerfeldiibacteriota</taxon>
    </lineage>
</organism>
<dbReference type="NCBIfam" id="NF045849">
    <property type="entry name" value="ICE_MMCAP2_0565"/>
    <property type="match status" value="1"/>
</dbReference>
<evidence type="ECO:0000256" key="1">
    <source>
        <dbReference type="SAM" id="Phobius"/>
    </source>
</evidence>
<keyword evidence="1" id="KW-0812">Transmembrane</keyword>
<dbReference type="AlphaFoldDB" id="A0A2M7H3A4"/>
<feature type="transmembrane region" description="Helical" evidence="1">
    <location>
        <begin position="21"/>
        <end position="44"/>
    </location>
</feature>
<name>A0A2M7H3A4_9BACT</name>
<dbReference type="InterPro" id="IPR043993">
    <property type="entry name" value="T4SS_pilin"/>
</dbReference>
<accession>A0A2M7H3A4</accession>
<evidence type="ECO:0000313" key="2">
    <source>
        <dbReference type="EMBL" id="PIW36716.1"/>
    </source>
</evidence>
<feature type="transmembrane region" description="Helical" evidence="1">
    <location>
        <begin position="110"/>
        <end position="132"/>
    </location>
</feature>
<reference evidence="2 3" key="1">
    <citation type="submission" date="2017-09" db="EMBL/GenBank/DDBJ databases">
        <title>Depth-based differentiation of microbial function through sediment-hosted aquifers and enrichment of novel symbionts in the deep terrestrial subsurface.</title>
        <authorList>
            <person name="Probst A.J."/>
            <person name="Ladd B."/>
            <person name="Jarett J.K."/>
            <person name="Geller-Mcgrath D.E."/>
            <person name="Sieber C.M."/>
            <person name="Emerson J.B."/>
            <person name="Anantharaman K."/>
            <person name="Thomas B.C."/>
            <person name="Malmstrom R."/>
            <person name="Stieglmeier M."/>
            <person name="Klingl A."/>
            <person name="Woyke T."/>
            <person name="Ryan C.M."/>
            <person name="Banfield J.F."/>
        </authorList>
    </citation>
    <scope>NUCLEOTIDE SEQUENCE [LARGE SCALE GENOMIC DNA]</scope>
    <source>
        <strain evidence="2">CG15_BIG_FIL_POST_REV_8_21_14_020_45_12</strain>
    </source>
</reference>
<keyword evidence="1" id="KW-0472">Membrane</keyword>
<protein>
    <submittedName>
        <fullName evidence="2">Uncharacterized protein</fullName>
    </submittedName>
</protein>
<keyword evidence="1" id="KW-1133">Transmembrane helix</keyword>
<dbReference type="EMBL" id="PFGC01000042">
    <property type="protein sequence ID" value="PIW36716.1"/>
    <property type="molecule type" value="Genomic_DNA"/>
</dbReference>
<comment type="caution">
    <text evidence="2">The sequence shown here is derived from an EMBL/GenBank/DDBJ whole genome shotgun (WGS) entry which is preliminary data.</text>
</comment>
<proteinExistence type="predicted"/>
<feature type="transmembrane region" description="Helical" evidence="1">
    <location>
        <begin position="64"/>
        <end position="89"/>
    </location>
</feature>
<evidence type="ECO:0000313" key="3">
    <source>
        <dbReference type="Proteomes" id="UP000230292"/>
    </source>
</evidence>
<dbReference type="Pfam" id="PF18895">
    <property type="entry name" value="T4SS_pilin"/>
    <property type="match status" value="1"/>
</dbReference>
<gene>
    <name evidence="2" type="ORF">COW24_04090</name>
</gene>
<sequence length="141" mass="14443">MIRQTIASLKNSLAIKSLLKGLAIGAGIFVPLASHAQSHIFNAGSTGSTIRTTTGLGSNSPQTVVVTIVNVVLGVLAIVAVVLIVIAGFRWMMSGGNEEKVTEAKNMLRAAIIGLGIVMAAWGISIYVIGILGQATGTSIT</sequence>
<dbReference type="Proteomes" id="UP000230292">
    <property type="component" value="Unassembled WGS sequence"/>
</dbReference>